<reference evidence="1" key="1">
    <citation type="submission" date="2022-03" db="EMBL/GenBank/DDBJ databases">
        <title>Draft genome sequence of Aduncisulcus paluster, a free-living microaerophilic Fornicata.</title>
        <authorList>
            <person name="Yuyama I."/>
            <person name="Kume K."/>
            <person name="Tamura T."/>
            <person name="Inagaki Y."/>
            <person name="Hashimoto T."/>
        </authorList>
    </citation>
    <scope>NUCLEOTIDE SEQUENCE</scope>
    <source>
        <strain evidence="1">NY0171</strain>
    </source>
</reference>
<dbReference type="EMBL" id="BQXS01012703">
    <property type="protein sequence ID" value="GKT27091.1"/>
    <property type="molecule type" value="Genomic_DNA"/>
</dbReference>
<evidence type="ECO:0000313" key="1">
    <source>
        <dbReference type="EMBL" id="GKT27091.1"/>
    </source>
</evidence>
<name>A0ABQ5K3I6_9EUKA</name>
<protein>
    <submittedName>
        <fullName evidence="1">Uncharacterized protein</fullName>
    </submittedName>
</protein>
<dbReference type="Proteomes" id="UP001057375">
    <property type="component" value="Unassembled WGS sequence"/>
</dbReference>
<keyword evidence="2" id="KW-1185">Reference proteome</keyword>
<sequence>MSWNGLSSSVPIRIDVLRCGVRGDQAPPQVDIPTPILEPPVAPEPADVRPLLTQEQILEQLDANWQNIMSWNGLSSSVPIRIDVLRCGVRGDQAPPQVDIPTPILEPPVAPEPADVRPLLTQEQILEQLDANWRGFLAHPTDETITSVLLNMWAKIADGKRSRREQDIVLASVPPEFRACSNAFHDIESRQEVPMVTITHQVPCDIVGQVSSRLHAIIPALIREIRSHQPE</sequence>
<gene>
    <name evidence="1" type="ORF">ADUPG1_013608</name>
</gene>
<organism evidence="1 2">
    <name type="scientific">Aduncisulcus paluster</name>
    <dbReference type="NCBI Taxonomy" id="2918883"/>
    <lineage>
        <taxon>Eukaryota</taxon>
        <taxon>Metamonada</taxon>
        <taxon>Carpediemonas-like organisms</taxon>
        <taxon>Aduncisulcus</taxon>
    </lineage>
</organism>
<proteinExistence type="predicted"/>
<evidence type="ECO:0000313" key="2">
    <source>
        <dbReference type="Proteomes" id="UP001057375"/>
    </source>
</evidence>
<comment type="caution">
    <text evidence="1">The sequence shown here is derived from an EMBL/GenBank/DDBJ whole genome shotgun (WGS) entry which is preliminary data.</text>
</comment>
<accession>A0ABQ5K3I6</accession>